<evidence type="ECO:0000313" key="6">
    <source>
        <dbReference type="Proteomes" id="UP000192527"/>
    </source>
</evidence>
<organism evidence="5 6">
    <name type="scientific">Halobacillus mangrovi</name>
    <dbReference type="NCBI Taxonomy" id="402384"/>
    <lineage>
        <taxon>Bacteria</taxon>
        <taxon>Bacillati</taxon>
        <taxon>Bacillota</taxon>
        <taxon>Bacilli</taxon>
        <taxon>Bacillales</taxon>
        <taxon>Bacillaceae</taxon>
        <taxon>Halobacillus</taxon>
    </lineage>
</organism>
<accession>A0A1W5ZQH5</accession>
<evidence type="ECO:0000256" key="3">
    <source>
        <dbReference type="PIRSR" id="PIRSR613078-1"/>
    </source>
</evidence>
<reference evidence="5 6" key="1">
    <citation type="submission" date="2017-04" db="EMBL/GenBank/DDBJ databases">
        <title>The whole genome sequencing and assembly of Halobacillus mangrovi strain.</title>
        <authorList>
            <person name="Lee S.-J."/>
            <person name="Park M.-K."/>
            <person name="Kim J.-Y."/>
            <person name="Lee Y.-J."/>
            <person name="Yi H."/>
            <person name="Bahn Y.-S."/>
            <person name="Kim J.F."/>
            <person name="Lee D.-W."/>
        </authorList>
    </citation>
    <scope>NUCLEOTIDE SEQUENCE [LARGE SCALE GENOMIC DNA]</scope>
    <source>
        <strain evidence="5 6">KTB 131</strain>
    </source>
</reference>
<dbReference type="InterPro" id="IPR050275">
    <property type="entry name" value="PGM_Phosphatase"/>
</dbReference>
<dbReference type="EMBL" id="CP020772">
    <property type="protein sequence ID" value="ARI75550.1"/>
    <property type="molecule type" value="Genomic_DNA"/>
</dbReference>
<evidence type="ECO:0000256" key="1">
    <source>
        <dbReference type="ARBA" id="ARBA00023152"/>
    </source>
</evidence>
<dbReference type="Proteomes" id="UP000192527">
    <property type="component" value="Chromosome"/>
</dbReference>
<dbReference type="STRING" id="402384.HM131_01345"/>
<dbReference type="InterPro" id="IPR013078">
    <property type="entry name" value="His_Pase_superF_clade-1"/>
</dbReference>
<dbReference type="PIRSF" id="PIRSF000709">
    <property type="entry name" value="6PFK_2-Ptase"/>
    <property type="match status" value="1"/>
</dbReference>
<dbReference type="OrthoDB" id="9782128at2"/>
<feature type="active site" description="Tele-phosphohistidine intermediate" evidence="3">
    <location>
        <position position="9"/>
    </location>
</feature>
<dbReference type="RefSeq" id="WP_085027190.1">
    <property type="nucleotide sequence ID" value="NZ_CP020772.1"/>
</dbReference>
<dbReference type="Gene3D" id="3.40.50.1240">
    <property type="entry name" value="Phosphoglycerate mutase-like"/>
    <property type="match status" value="1"/>
</dbReference>
<feature type="binding site" evidence="4">
    <location>
        <position position="58"/>
    </location>
    <ligand>
        <name>substrate</name>
    </ligand>
</feature>
<dbReference type="PANTHER" id="PTHR48100:SF1">
    <property type="entry name" value="HISTIDINE PHOSPHATASE FAMILY PROTEIN-RELATED"/>
    <property type="match status" value="1"/>
</dbReference>
<feature type="active site" description="Proton donor/acceptor" evidence="3">
    <location>
        <position position="82"/>
    </location>
</feature>
<sequence>MTTIYVTRHGQTKWNLEGRMQGRQDSPLTPLGEKQARWLGARLKEVTLSSIHTSSSGRTKQTAEQIRGERELPIIENHSWKEIDLGPWEGRLKNEVEKEDPDRFHHFWNKPASYLPDDGETYQDVIQRAGNELEKLALSQEGKSILLVTHAVVLKALLAYVSEKSLEDFWSGAYMHSTSLTILEKENGRWKVKLEGDTTHYPS</sequence>
<keyword evidence="2" id="KW-0413">Isomerase</keyword>
<dbReference type="KEGG" id="hmn:HM131_01345"/>
<dbReference type="InterPro" id="IPR029033">
    <property type="entry name" value="His_PPase_superfam"/>
</dbReference>
<evidence type="ECO:0000313" key="5">
    <source>
        <dbReference type="EMBL" id="ARI75550.1"/>
    </source>
</evidence>
<dbReference type="CDD" id="cd07067">
    <property type="entry name" value="HP_PGM_like"/>
    <property type="match status" value="1"/>
</dbReference>
<keyword evidence="6" id="KW-1185">Reference proteome</keyword>
<dbReference type="SMART" id="SM00855">
    <property type="entry name" value="PGAM"/>
    <property type="match status" value="1"/>
</dbReference>
<evidence type="ECO:0000256" key="4">
    <source>
        <dbReference type="PIRSR" id="PIRSR613078-2"/>
    </source>
</evidence>
<gene>
    <name evidence="5" type="ORF">HM131_01345</name>
</gene>
<protein>
    <submittedName>
        <fullName evidence="5">Histidine phosphatase family protein</fullName>
    </submittedName>
</protein>
<proteinExistence type="predicted"/>
<evidence type="ECO:0000256" key="2">
    <source>
        <dbReference type="ARBA" id="ARBA00023235"/>
    </source>
</evidence>
<feature type="binding site" evidence="4">
    <location>
        <position position="93"/>
    </location>
    <ligand>
        <name>substrate</name>
    </ligand>
</feature>
<dbReference type="AlphaFoldDB" id="A0A1W5ZQH5"/>
<dbReference type="InterPro" id="IPR001345">
    <property type="entry name" value="PG/BPGM_mutase_AS"/>
</dbReference>
<dbReference type="GO" id="GO:0005737">
    <property type="term" value="C:cytoplasm"/>
    <property type="evidence" value="ECO:0007669"/>
    <property type="project" value="TreeGrafter"/>
</dbReference>
<dbReference type="Pfam" id="PF00300">
    <property type="entry name" value="His_Phos_1"/>
    <property type="match status" value="1"/>
</dbReference>
<dbReference type="PANTHER" id="PTHR48100">
    <property type="entry name" value="BROAD-SPECIFICITY PHOSPHATASE YOR283W-RELATED"/>
    <property type="match status" value="1"/>
</dbReference>
<feature type="binding site" evidence="4">
    <location>
        <begin position="8"/>
        <end position="15"/>
    </location>
    <ligand>
        <name>substrate</name>
    </ligand>
</feature>
<dbReference type="PROSITE" id="PS00175">
    <property type="entry name" value="PG_MUTASE"/>
    <property type="match status" value="1"/>
</dbReference>
<dbReference type="GO" id="GO:0016791">
    <property type="term" value="F:phosphatase activity"/>
    <property type="evidence" value="ECO:0007669"/>
    <property type="project" value="TreeGrafter"/>
</dbReference>
<dbReference type="SUPFAM" id="SSF53254">
    <property type="entry name" value="Phosphoglycerate mutase-like"/>
    <property type="match status" value="1"/>
</dbReference>
<keyword evidence="1" id="KW-0324">Glycolysis</keyword>
<name>A0A1W5ZQH5_9BACI</name>